<comment type="caution">
    <text evidence="2">The sequence shown here is derived from an EMBL/GenBank/DDBJ whole genome shotgun (WGS) entry which is preliminary data.</text>
</comment>
<organism evidence="2 3">
    <name type="scientific">Colletotrichum chrysophilum</name>
    <dbReference type="NCBI Taxonomy" id="1836956"/>
    <lineage>
        <taxon>Eukaryota</taxon>
        <taxon>Fungi</taxon>
        <taxon>Dikarya</taxon>
        <taxon>Ascomycota</taxon>
        <taxon>Pezizomycotina</taxon>
        <taxon>Sordariomycetes</taxon>
        <taxon>Hypocreomycetidae</taxon>
        <taxon>Glomerellales</taxon>
        <taxon>Glomerellaceae</taxon>
        <taxon>Colletotrichum</taxon>
        <taxon>Colletotrichum gloeosporioides species complex</taxon>
    </lineage>
</organism>
<dbReference type="EMBL" id="JAQOWY010000773">
    <property type="protein sequence ID" value="KAK1838745.1"/>
    <property type="molecule type" value="Genomic_DNA"/>
</dbReference>
<evidence type="ECO:0000256" key="1">
    <source>
        <dbReference type="SAM" id="MobiDB-lite"/>
    </source>
</evidence>
<sequence length="81" mass="8574">MSHRTAGFNFMGMSSIDEKDALLSAEQVKRGYGRDRSISGGGHRVGEPGMVFGGDPGRPGADPKRGLAAEAGIHGRYLQSR</sequence>
<name>A0AAD9A055_9PEZI</name>
<evidence type="ECO:0000313" key="2">
    <source>
        <dbReference type="EMBL" id="KAK1838745.1"/>
    </source>
</evidence>
<proteinExistence type="predicted"/>
<accession>A0AAD9A055</accession>
<gene>
    <name evidence="2" type="ORF">CCHR01_18626</name>
</gene>
<dbReference type="AlphaFoldDB" id="A0AAD9A055"/>
<evidence type="ECO:0000313" key="3">
    <source>
        <dbReference type="Proteomes" id="UP001243330"/>
    </source>
</evidence>
<feature type="region of interest" description="Disordered" evidence="1">
    <location>
        <begin position="33"/>
        <end position="81"/>
    </location>
</feature>
<keyword evidence="3" id="KW-1185">Reference proteome</keyword>
<reference evidence="2" key="1">
    <citation type="submission" date="2023-01" db="EMBL/GenBank/DDBJ databases">
        <title>Colletotrichum chrysophilum M932 genome sequence.</title>
        <authorList>
            <person name="Baroncelli R."/>
        </authorList>
    </citation>
    <scope>NUCLEOTIDE SEQUENCE</scope>
    <source>
        <strain evidence="2">M932</strain>
    </source>
</reference>
<dbReference type="Proteomes" id="UP001243330">
    <property type="component" value="Unassembled WGS sequence"/>
</dbReference>
<protein>
    <submittedName>
        <fullName evidence="2">Uncharacterized protein</fullName>
    </submittedName>
</protein>